<evidence type="ECO:0000256" key="3">
    <source>
        <dbReference type="SAM" id="Phobius"/>
    </source>
</evidence>
<dbReference type="RefSeq" id="WP_188253444.1">
    <property type="nucleotide sequence ID" value="NZ_JABVCF010000002.1"/>
</dbReference>
<dbReference type="SUPFAM" id="SSF55073">
    <property type="entry name" value="Nucleotide cyclase"/>
    <property type="match status" value="1"/>
</dbReference>
<keyword evidence="3" id="KW-0472">Membrane</keyword>
<dbReference type="InterPro" id="IPR043128">
    <property type="entry name" value="Rev_trsase/Diguanyl_cyclase"/>
</dbReference>
<dbReference type="AlphaFoldDB" id="A0A942DVW3"/>
<accession>A0A942DVW3</accession>
<evidence type="ECO:0000313" key="5">
    <source>
        <dbReference type="EMBL" id="MBS3647881.1"/>
    </source>
</evidence>
<dbReference type="PANTHER" id="PTHR45138">
    <property type="entry name" value="REGULATORY COMPONENTS OF SENSORY TRANSDUCTION SYSTEM"/>
    <property type="match status" value="1"/>
</dbReference>
<feature type="domain" description="GGDEF" evidence="4">
    <location>
        <begin position="253"/>
        <end position="384"/>
    </location>
</feature>
<evidence type="ECO:0000259" key="4">
    <source>
        <dbReference type="PROSITE" id="PS50887"/>
    </source>
</evidence>
<dbReference type="NCBIfam" id="TIGR00254">
    <property type="entry name" value="GGDEF"/>
    <property type="match status" value="1"/>
</dbReference>
<feature type="transmembrane region" description="Helical" evidence="3">
    <location>
        <begin position="65"/>
        <end position="85"/>
    </location>
</feature>
<feature type="transmembrane region" description="Helical" evidence="3">
    <location>
        <begin position="6"/>
        <end position="28"/>
    </location>
</feature>
<feature type="transmembrane region" description="Helical" evidence="3">
    <location>
        <begin position="190"/>
        <end position="212"/>
    </location>
</feature>
<organism evidence="5 6">
    <name type="scientific">Pseudaminobacter soli</name>
    <name type="common">ex Zhang et al. 2022</name>
    <dbReference type="NCBI Taxonomy" id="2831468"/>
    <lineage>
        <taxon>Bacteria</taxon>
        <taxon>Pseudomonadati</taxon>
        <taxon>Pseudomonadota</taxon>
        <taxon>Alphaproteobacteria</taxon>
        <taxon>Hyphomicrobiales</taxon>
        <taxon>Phyllobacteriaceae</taxon>
        <taxon>Pseudaminobacter</taxon>
    </lineage>
</organism>
<dbReference type="Proteomes" id="UP000680348">
    <property type="component" value="Unassembled WGS sequence"/>
</dbReference>
<dbReference type="GO" id="GO:0043709">
    <property type="term" value="P:cell adhesion involved in single-species biofilm formation"/>
    <property type="evidence" value="ECO:0007669"/>
    <property type="project" value="TreeGrafter"/>
</dbReference>
<dbReference type="Pfam" id="PF00990">
    <property type="entry name" value="GGDEF"/>
    <property type="match status" value="1"/>
</dbReference>
<dbReference type="Gene3D" id="3.30.70.270">
    <property type="match status" value="1"/>
</dbReference>
<dbReference type="PROSITE" id="PS50887">
    <property type="entry name" value="GGDEF"/>
    <property type="match status" value="1"/>
</dbReference>
<feature type="transmembrane region" description="Helical" evidence="3">
    <location>
        <begin position="92"/>
        <end position="111"/>
    </location>
</feature>
<keyword evidence="3" id="KW-0812">Transmembrane</keyword>
<dbReference type="InterPro" id="IPR000160">
    <property type="entry name" value="GGDEF_dom"/>
</dbReference>
<feature type="transmembrane region" description="Helical" evidence="3">
    <location>
        <begin position="40"/>
        <end position="59"/>
    </location>
</feature>
<evidence type="ECO:0000313" key="6">
    <source>
        <dbReference type="Proteomes" id="UP000680348"/>
    </source>
</evidence>
<proteinExistence type="predicted"/>
<evidence type="ECO:0000256" key="1">
    <source>
        <dbReference type="ARBA" id="ARBA00012528"/>
    </source>
</evidence>
<keyword evidence="3" id="KW-1133">Transmembrane helix</keyword>
<name>A0A942DVW3_9HYPH</name>
<dbReference type="EMBL" id="JAGWCR010000002">
    <property type="protein sequence ID" value="MBS3647881.1"/>
    <property type="molecule type" value="Genomic_DNA"/>
</dbReference>
<comment type="caution">
    <text evidence="5">The sequence shown here is derived from an EMBL/GenBank/DDBJ whole genome shotgun (WGS) entry which is preliminary data.</text>
</comment>
<dbReference type="PANTHER" id="PTHR45138:SF9">
    <property type="entry name" value="DIGUANYLATE CYCLASE DGCM-RELATED"/>
    <property type="match status" value="1"/>
</dbReference>
<dbReference type="GO" id="GO:0052621">
    <property type="term" value="F:diguanylate cyclase activity"/>
    <property type="evidence" value="ECO:0007669"/>
    <property type="project" value="UniProtKB-EC"/>
</dbReference>
<evidence type="ECO:0000256" key="2">
    <source>
        <dbReference type="ARBA" id="ARBA00034247"/>
    </source>
</evidence>
<feature type="transmembrane region" description="Helical" evidence="3">
    <location>
        <begin position="117"/>
        <end position="138"/>
    </location>
</feature>
<keyword evidence="6" id="KW-1185">Reference proteome</keyword>
<dbReference type="FunFam" id="3.30.70.270:FF:000001">
    <property type="entry name" value="Diguanylate cyclase domain protein"/>
    <property type="match status" value="1"/>
</dbReference>
<dbReference type="EC" id="2.7.7.65" evidence="1"/>
<gene>
    <name evidence="5" type="ORF">KEU06_04465</name>
</gene>
<dbReference type="InterPro" id="IPR029787">
    <property type="entry name" value="Nucleotide_cyclase"/>
</dbReference>
<dbReference type="GO" id="GO:1902201">
    <property type="term" value="P:negative regulation of bacterial-type flagellum-dependent cell motility"/>
    <property type="evidence" value="ECO:0007669"/>
    <property type="project" value="TreeGrafter"/>
</dbReference>
<protein>
    <recommendedName>
        <fullName evidence="1">diguanylate cyclase</fullName>
        <ecNumber evidence="1">2.7.7.65</ecNumber>
    </recommendedName>
</protein>
<dbReference type="GO" id="GO:0005886">
    <property type="term" value="C:plasma membrane"/>
    <property type="evidence" value="ECO:0007669"/>
    <property type="project" value="TreeGrafter"/>
</dbReference>
<reference evidence="5" key="1">
    <citation type="submission" date="2021-04" db="EMBL/GenBank/DDBJ databases">
        <title>Pseudaminobacter soli sp. nov., isolated from paddy soil contaminated by heavy metals.</title>
        <authorList>
            <person name="Zhang K."/>
        </authorList>
    </citation>
    <scope>NUCLEOTIDE SEQUENCE</scope>
    <source>
        <strain evidence="5">19-2017</strain>
    </source>
</reference>
<dbReference type="CDD" id="cd01949">
    <property type="entry name" value="GGDEF"/>
    <property type="match status" value="1"/>
</dbReference>
<dbReference type="SMART" id="SM00267">
    <property type="entry name" value="GGDEF"/>
    <property type="match status" value="1"/>
</dbReference>
<comment type="catalytic activity">
    <reaction evidence="2">
        <text>2 GTP = 3',3'-c-di-GMP + 2 diphosphate</text>
        <dbReference type="Rhea" id="RHEA:24898"/>
        <dbReference type="ChEBI" id="CHEBI:33019"/>
        <dbReference type="ChEBI" id="CHEBI:37565"/>
        <dbReference type="ChEBI" id="CHEBI:58805"/>
        <dbReference type="EC" id="2.7.7.65"/>
    </reaction>
</comment>
<dbReference type="InterPro" id="IPR050469">
    <property type="entry name" value="Diguanylate_Cyclase"/>
</dbReference>
<sequence length="401" mass="42605">MSGAGFILAINIAVAGLLASAFVTAAVFDSRNEAPRWFATAYLTAVAYFIVEFVIYAFVGGPAMAVFSFSVFLAALAAFNVGLALKHHVNVPWTQMGVVFIASVILCAAIQDLPRTSVWRMLAYQSPYFVMQGIGVVIIGRARYQTRLDIILQSVLAASALHFLSKAFFLTLAGGTGATIRDYLDTNYALISQTLGTVFGLAVALLTLLMLVRDIVLEATKRSEMDTLSGLLNRGGFERHGAAALERCLARGLPSSLVVVDLDHFKSVNDTYGHAVGDRVIEALAGLLKTASSSQVAARLGGEEFAILLPGSNLATARLYAEGLRSAFSALSVKGLPENVRFTASFGVAELIGSEDLAALSSRADMALYAAKRAGRDCVRMAKLYVADEVAAVPFLGKDIA</sequence>